<gene>
    <name evidence="1" type="ORF">CGI_10004011</name>
</gene>
<accession>K1Q4K0</accession>
<proteinExistence type="predicted"/>
<sequence>MEYANRAIAIHNAIYFTAWKGCMDVVKHWCRNVQQFKKMFAIVQERKATACKE</sequence>
<protein>
    <submittedName>
        <fullName evidence="1">Uncharacterized protein</fullName>
    </submittedName>
</protein>
<reference evidence="1" key="1">
    <citation type="journal article" date="2012" name="Nature">
        <title>The oyster genome reveals stress adaptation and complexity of shell formation.</title>
        <authorList>
            <person name="Zhang G."/>
            <person name="Fang X."/>
            <person name="Guo X."/>
            <person name="Li L."/>
            <person name="Luo R."/>
            <person name="Xu F."/>
            <person name="Yang P."/>
            <person name="Zhang L."/>
            <person name="Wang X."/>
            <person name="Qi H."/>
            <person name="Xiong Z."/>
            <person name="Que H."/>
            <person name="Xie Y."/>
            <person name="Holland P.W."/>
            <person name="Paps J."/>
            <person name="Zhu Y."/>
            <person name="Wu F."/>
            <person name="Chen Y."/>
            <person name="Wang J."/>
            <person name="Peng C."/>
            <person name="Meng J."/>
            <person name="Yang L."/>
            <person name="Liu J."/>
            <person name="Wen B."/>
            <person name="Zhang N."/>
            <person name="Huang Z."/>
            <person name="Zhu Q."/>
            <person name="Feng Y."/>
            <person name="Mount A."/>
            <person name="Hedgecock D."/>
            <person name="Xu Z."/>
            <person name="Liu Y."/>
            <person name="Domazet-Loso T."/>
            <person name="Du Y."/>
            <person name="Sun X."/>
            <person name="Zhang S."/>
            <person name="Liu B."/>
            <person name="Cheng P."/>
            <person name="Jiang X."/>
            <person name="Li J."/>
            <person name="Fan D."/>
            <person name="Wang W."/>
            <person name="Fu W."/>
            <person name="Wang T."/>
            <person name="Wang B."/>
            <person name="Zhang J."/>
            <person name="Peng Z."/>
            <person name="Li Y."/>
            <person name="Li N."/>
            <person name="Wang J."/>
            <person name="Chen M."/>
            <person name="He Y."/>
            <person name="Tan F."/>
            <person name="Song X."/>
            <person name="Zheng Q."/>
            <person name="Huang R."/>
            <person name="Yang H."/>
            <person name="Du X."/>
            <person name="Chen L."/>
            <person name="Yang M."/>
            <person name="Gaffney P.M."/>
            <person name="Wang S."/>
            <person name="Luo L."/>
            <person name="She Z."/>
            <person name="Ming Y."/>
            <person name="Huang W."/>
            <person name="Zhang S."/>
            <person name="Huang B."/>
            <person name="Zhang Y."/>
            <person name="Qu T."/>
            <person name="Ni P."/>
            <person name="Miao G."/>
            <person name="Wang J."/>
            <person name="Wang Q."/>
            <person name="Steinberg C.E."/>
            <person name="Wang H."/>
            <person name="Li N."/>
            <person name="Qian L."/>
            <person name="Zhang G."/>
            <person name="Li Y."/>
            <person name="Yang H."/>
            <person name="Liu X."/>
            <person name="Wang J."/>
            <person name="Yin Y."/>
            <person name="Wang J."/>
        </authorList>
    </citation>
    <scope>NUCLEOTIDE SEQUENCE [LARGE SCALE GENOMIC DNA]</scope>
    <source>
        <strain evidence="1">05x7-T-G4-1.051#20</strain>
    </source>
</reference>
<evidence type="ECO:0000313" key="1">
    <source>
        <dbReference type="EMBL" id="EKC28813.1"/>
    </source>
</evidence>
<dbReference type="InParanoid" id="K1Q4K0"/>
<dbReference type="EMBL" id="JH816214">
    <property type="protein sequence ID" value="EKC28813.1"/>
    <property type="molecule type" value="Genomic_DNA"/>
</dbReference>
<dbReference type="AlphaFoldDB" id="K1Q4K0"/>
<name>K1Q4K0_MAGGI</name>
<organism evidence="1">
    <name type="scientific">Magallana gigas</name>
    <name type="common">Pacific oyster</name>
    <name type="synonym">Crassostrea gigas</name>
    <dbReference type="NCBI Taxonomy" id="29159"/>
    <lineage>
        <taxon>Eukaryota</taxon>
        <taxon>Metazoa</taxon>
        <taxon>Spiralia</taxon>
        <taxon>Lophotrochozoa</taxon>
        <taxon>Mollusca</taxon>
        <taxon>Bivalvia</taxon>
        <taxon>Autobranchia</taxon>
        <taxon>Pteriomorphia</taxon>
        <taxon>Ostreida</taxon>
        <taxon>Ostreoidea</taxon>
        <taxon>Ostreidae</taxon>
        <taxon>Magallana</taxon>
    </lineage>
</organism>
<dbReference type="HOGENOM" id="CLU_3070724_0_0_1"/>